<dbReference type="RefSeq" id="WP_065675546.1">
    <property type="nucleotide sequence ID" value="NZ_AP025463.1"/>
</dbReference>
<dbReference type="Proteomes" id="UP000092819">
    <property type="component" value="Unassembled WGS sequence"/>
</dbReference>
<protein>
    <recommendedName>
        <fullName evidence="3">DNA-binding protein</fullName>
    </recommendedName>
</protein>
<reference evidence="2" key="1">
    <citation type="submission" date="2016-06" db="EMBL/GenBank/DDBJ databases">
        <authorList>
            <person name="Rodrigo-Torres L."/>
            <person name="Arahal D.R."/>
        </authorList>
    </citation>
    <scope>NUCLEOTIDE SEQUENCE [LARGE SCALE GENOMIC DNA]</scope>
    <source>
        <strain evidence="2">CECT 7224</strain>
    </source>
</reference>
<evidence type="ECO:0000313" key="2">
    <source>
        <dbReference type="Proteomes" id="UP000092819"/>
    </source>
</evidence>
<name>A0A1C3J9U8_9VIBR</name>
<evidence type="ECO:0008006" key="3">
    <source>
        <dbReference type="Google" id="ProtNLM"/>
    </source>
</evidence>
<accession>A0A1C3J9U8</accession>
<proteinExistence type="predicted"/>
<dbReference type="AlphaFoldDB" id="A0A1C3J9U8"/>
<gene>
    <name evidence="1" type="ORF">VCE7224_00658</name>
</gene>
<sequence length="78" mass="8980">MDQSLLTAKELAGRIKFSANYINSTLRDSIFIEGKHYIRPFNGRKILYIWEEVEAELYQSASRNLQYIPMAGGRVCHG</sequence>
<dbReference type="EMBL" id="FLQZ01000013">
    <property type="protein sequence ID" value="SBT11924.1"/>
    <property type="molecule type" value="Genomic_DNA"/>
</dbReference>
<evidence type="ECO:0000313" key="1">
    <source>
        <dbReference type="EMBL" id="SBT11924.1"/>
    </source>
</evidence>
<organism evidence="1 2">
    <name type="scientific">Vibrio celticus</name>
    <dbReference type="NCBI Taxonomy" id="446372"/>
    <lineage>
        <taxon>Bacteria</taxon>
        <taxon>Pseudomonadati</taxon>
        <taxon>Pseudomonadota</taxon>
        <taxon>Gammaproteobacteria</taxon>
        <taxon>Vibrionales</taxon>
        <taxon>Vibrionaceae</taxon>
        <taxon>Vibrio</taxon>
    </lineage>
</organism>
<keyword evidence="2" id="KW-1185">Reference proteome</keyword>